<proteinExistence type="predicted"/>
<evidence type="ECO:0000313" key="3">
    <source>
        <dbReference type="Proteomes" id="UP000009168"/>
    </source>
</evidence>
<evidence type="ECO:0000256" key="1">
    <source>
        <dbReference type="SAM" id="MobiDB-lite"/>
    </source>
</evidence>
<gene>
    <name evidence="2" type="ORF">TTHERM_00592670</name>
</gene>
<dbReference type="Proteomes" id="UP000009168">
    <property type="component" value="Unassembled WGS sequence"/>
</dbReference>
<dbReference type="AlphaFoldDB" id="Q232N1"/>
<accession>Q232N1</accession>
<dbReference type="RefSeq" id="XP_001011626.1">
    <property type="nucleotide sequence ID" value="XM_001011626.3"/>
</dbReference>
<dbReference type="InParanoid" id="Q232N1"/>
<name>Q232N1_TETTS</name>
<sequence>MTTNKKSSRKQTLDCDWSQFQEHLKANIPWIVYDLKVENNKYLVSKSSMNRYVSRDDIQKWQNEKLLYIIKENDDKWYSILLRHQFPEKEEVEESAEYVPLKYQKHGGIKNDEKPNITKDNPQALKEIMKRESNQAKDKNKNDQKLNKDNQQSEFKIVNQFVFEGNDELKRKFKTQYDIFEKENK</sequence>
<protein>
    <submittedName>
        <fullName evidence="2">Uncharacterized protein</fullName>
    </submittedName>
</protein>
<feature type="compositionally biased region" description="Basic and acidic residues" evidence="1">
    <location>
        <begin position="130"/>
        <end position="148"/>
    </location>
</feature>
<dbReference type="KEGG" id="tet:TTHERM_00592670"/>
<dbReference type="EMBL" id="GG662781">
    <property type="protein sequence ID" value="EAR91381.1"/>
    <property type="molecule type" value="Genomic_DNA"/>
</dbReference>
<organism evidence="2 3">
    <name type="scientific">Tetrahymena thermophila (strain SB210)</name>
    <dbReference type="NCBI Taxonomy" id="312017"/>
    <lineage>
        <taxon>Eukaryota</taxon>
        <taxon>Sar</taxon>
        <taxon>Alveolata</taxon>
        <taxon>Ciliophora</taxon>
        <taxon>Intramacronucleata</taxon>
        <taxon>Oligohymenophorea</taxon>
        <taxon>Hymenostomatida</taxon>
        <taxon>Tetrahymenina</taxon>
        <taxon>Tetrahymenidae</taxon>
        <taxon>Tetrahymena</taxon>
    </lineage>
</organism>
<dbReference type="HOGENOM" id="CLU_1464080_0_0_1"/>
<evidence type="ECO:0000313" key="2">
    <source>
        <dbReference type="EMBL" id="EAR91381.1"/>
    </source>
</evidence>
<keyword evidence="3" id="KW-1185">Reference proteome</keyword>
<reference evidence="3" key="1">
    <citation type="journal article" date="2006" name="PLoS Biol.">
        <title>Macronuclear genome sequence of the ciliate Tetrahymena thermophila, a model eukaryote.</title>
        <authorList>
            <person name="Eisen J.A."/>
            <person name="Coyne R.S."/>
            <person name="Wu M."/>
            <person name="Wu D."/>
            <person name="Thiagarajan M."/>
            <person name="Wortman J.R."/>
            <person name="Badger J.H."/>
            <person name="Ren Q."/>
            <person name="Amedeo P."/>
            <person name="Jones K.M."/>
            <person name="Tallon L.J."/>
            <person name="Delcher A.L."/>
            <person name="Salzberg S.L."/>
            <person name="Silva J.C."/>
            <person name="Haas B.J."/>
            <person name="Majoros W.H."/>
            <person name="Farzad M."/>
            <person name="Carlton J.M."/>
            <person name="Smith R.K. Jr."/>
            <person name="Garg J."/>
            <person name="Pearlman R.E."/>
            <person name="Karrer K.M."/>
            <person name="Sun L."/>
            <person name="Manning G."/>
            <person name="Elde N.C."/>
            <person name="Turkewitz A.P."/>
            <person name="Asai D.J."/>
            <person name="Wilkes D.E."/>
            <person name="Wang Y."/>
            <person name="Cai H."/>
            <person name="Collins K."/>
            <person name="Stewart B.A."/>
            <person name="Lee S.R."/>
            <person name="Wilamowska K."/>
            <person name="Weinberg Z."/>
            <person name="Ruzzo W.L."/>
            <person name="Wloga D."/>
            <person name="Gaertig J."/>
            <person name="Frankel J."/>
            <person name="Tsao C.-C."/>
            <person name="Gorovsky M.A."/>
            <person name="Keeling P.J."/>
            <person name="Waller R.F."/>
            <person name="Patron N.J."/>
            <person name="Cherry J.M."/>
            <person name="Stover N.A."/>
            <person name="Krieger C.J."/>
            <person name="del Toro C."/>
            <person name="Ryder H.F."/>
            <person name="Williamson S.C."/>
            <person name="Barbeau R.A."/>
            <person name="Hamilton E.P."/>
            <person name="Orias E."/>
        </authorList>
    </citation>
    <scope>NUCLEOTIDE SEQUENCE [LARGE SCALE GENOMIC DNA]</scope>
    <source>
        <strain evidence="3">SB210</strain>
    </source>
</reference>
<dbReference type="GeneID" id="7833465"/>
<feature type="region of interest" description="Disordered" evidence="1">
    <location>
        <begin position="130"/>
        <end position="152"/>
    </location>
</feature>